<dbReference type="OrthoDB" id="2794314at2759"/>
<comment type="caution">
    <text evidence="1">The sequence shown here is derived from an EMBL/GenBank/DDBJ whole genome shotgun (WGS) entry which is preliminary data.</text>
</comment>
<proteinExistence type="predicted"/>
<dbReference type="EMBL" id="JABCKI010001520">
    <property type="protein sequence ID" value="KAG5649142.1"/>
    <property type="molecule type" value="Genomic_DNA"/>
</dbReference>
<evidence type="ECO:0000313" key="1">
    <source>
        <dbReference type="EMBL" id="KAG5649142.1"/>
    </source>
</evidence>
<feature type="non-terminal residue" evidence="1">
    <location>
        <position position="243"/>
    </location>
</feature>
<dbReference type="PANTHER" id="PTHR46481:SF3">
    <property type="entry name" value="HAT-LIKE TRANSPOSASE RNASE-H FOLD DOMAIN-CONTAINING PROTEIN"/>
    <property type="match status" value="1"/>
</dbReference>
<dbReference type="Proteomes" id="UP000717328">
    <property type="component" value="Unassembled WGS sequence"/>
</dbReference>
<dbReference type="AlphaFoldDB" id="A0A9P7GEK1"/>
<gene>
    <name evidence="1" type="ORF">H0H81_005989</name>
</gene>
<sequence length="243" mass="27143">MKTGNGTSNLQNGATKCNERRGIVQSRSAATASLTYSPAAHCALIALCCAHNHRSFESVADKFYAVEVEMLRPSTSLPHPTTVSRDIKAIYEEGSIGVREYFKKRGRNVHLVIDGWTAPLVASYLGICVVWYDGGKIHHAILELKEKHNGKYLAKCVVECLKRFGLEDLLLSACLDNAGNCDTLVKEAKLLLHYFLGMRWRTRCFPHITNLITKAFVSFFFKTPKKWKTITVAAGTKRKRGHA</sequence>
<keyword evidence="2" id="KW-1185">Reference proteome</keyword>
<dbReference type="InterPro" id="IPR052035">
    <property type="entry name" value="ZnF_BED_domain_contain"/>
</dbReference>
<evidence type="ECO:0000313" key="2">
    <source>
        <dbReference type="Proteomes" id="UP000717328"/>
    </source>
</evidence>
<dbReference type="PANTHER" id="PTHR46481">
    <property type="entry name" value="ZINC FINGER BED DOMAIN-CONTAINING PROTEIN 4"/>
    <property type="match status" value="1"/>
</dbReference>
<accession>A0A9P7GEK1</accession>
<dbReference type="SUPFAM" id="SSF53098">
    <property type="entry name" value="Ribonuclease H-like"/>
    <property type="match status" value="1"/>
</dbReference>
<reference evidence="1" key="1">
    <citation type="submission" date="2021-02" db="EMBL/GenBank/DDBJ databases">
        <authorList>
            <person name="Nieuwenhuis M."/>
            <person name="Van De Peppel L.J.J."/>
        </authorList>
    </citation>
    <scope>NUCLEOTIDE SEQUENCE</scope>
    <source>
        <strain evidence="1">D49</strain>
    </source>
</reference>
<reference evidence="1" key="2">
    <citation type="submission" date="2021-10" db="EMBL/GenBank/DDBJ databases">
        <title>Phylogenomics reveals ancestral predisposition of the termite-cultivated fungus Termitomyces towards a domesticated lifestyle.</title>
        <authorList>
            <person name="Auxier B."/>
            <person name="Grum-Grzhimaylo A."/>
            <person name="Cardenas M.E."/>
            <person name="Lodge J.D."/>
            <person name="Laessoe T."/>
            <person name="Pedersen O."/>
            <person name="Smith M.E."/>
            <person name="Kuyper T.W."/>
            <person name="Franco-Molano E.A."/>
            <person name="Baroni T.J."/>
            <person name="Aanen D.K."/>
        </authorList>
    </citation>
    <scope>NUCLEOTIDE SEQUENCE</scope>
    <source>
        <strain evidence="1">D49</strain>
    </source>
</reference>
<protein>
    <submittedName>
        <fullName evidence="1">Uncharacterized protein</fullName>
    </submittedName>
</protein>
<dbReference type="InterPro" id="IPR012337">
    <property type="entry name" value="RNaseH-like_sf"/>
</dbReference>
<name>A0A9P7GEK1_9AGAR</name>
<organism evidence="1 2">
    <name type="scientific">Sphagnurus paluster</name>
    <dbReference type="NCBI Taxonomy" id="117069"/>
    <lineage>
        <taxon>Eukaryota</taxon>
        <taxon>Fungi</taxon>
        <taxon>Dikarya</taxon>
        <taxon>Basidiomycota</taxon>
        <taxon>Agaricomycotina</taxon>
        <taxon>Agaricomycetes</taxon>
        <taxon>Agaricomycetidae</taxon>
        <taxon>Agaricales</taxon>
        <taxon>Tricholomatineae</taxon>
        <taxon>Lyophyllaceae</taxon>
        <taxon>Sphagnurus</taxon>
    </lineage>
</organism>